<sequence>MRVLLILFLFFIGVFAQKYDKSILTYHRVLSYPNAAYKSFTPNILNDEYYLYVSSDRKKYCKYEIVPFGYGPFRTSKCSPGFTHNNDNKYEGGNFYFSACSVDYVATCRGTESTHFFDCGYDYPPESATFELEFSIASMYKSRGCTLCKLDEEFDFNNKRCVKCPSGQKFDQASGKCYNDCTDTNNNKYGFTDGSCWDCSNKKTNDEIKKCYCQRAGSDYTPSKHLTYFDDGTVCPDCSVEISAGDGTGRFMARCDNDLEFPYKPVGTLPVTPNKEKDPSNPEKGETSTLPSTPIVPDNDTNKSKPGDGIQPTPGDGVLRPIVTGWGSITEPNPNYKPDNQDESDKNSNNSDDNKDGKDDKSDKDGKDSPSGKDGGSPDAKGNIITNITHNHYYGDEAKQSDSEYSDKGYDFSEYEKAIDDFEKKYTDELEDYASELLKFVDKVQDTIKDYKTKSFKHLNSPSKKTSCPISSKVPIGSKVIDFSIDFCEIFHRFYTAFYSLFYFLFFVLFLRFSIKIFVLSFPQR</sequence>
<keyword evidence="2" id="KW-0472">Membrane</keyword>
<comment type="caution">
    <text evidence="3">The sequence shown here is derived from an EMBL/GenBank/DDBJ whole genome shotgun (WGS) entry which is preliminary data.</text>
</comment>
<protein>
    <submittedName>
        <fullName evidence="3">Uncharacterized protein</fullName>
    </submittedName>
</protein>
<keyword evidence="4" id="KW-1185">Reference proteome</keyword>
<proteinExistence type="predicted"/>
<dbReference type="Proteomes" id="UP000789803">
    <property type="component" value="Unassembled WGS sequence"/>
</dbReference>
<accession>A0ABM8Q346</accession>
<name>A0ABM8Q346_9BACT</name>
<feature type="transmembrane region" description="Helical" evidence="2">
    <location>
        <begin position="494"/>
        <end position="515"/>
    </location>
</feature>
<keyword evidence="2" id="KW-1133">Transmembrane helix</keyword>
<keyword evidence="2" id="KW-0812">Transmembrane</keyword>
<feature type="region of interest" description="Disordered" evidence="1">
    <location>
        <begin position="262"/>
        <end position="384"/>
    </location>
</feature>
<feature type="compositionally biased region" description="Basic and acidic residues" evidence="1">
    <location>
        <begin position="274"/>
        <end position="286"/>
    </location>
</feature>
<gene>
    <name evidence="3" type="ORF">LMG7974_00215</name>
</gene>
<reference evidence="3 4" key="1">
    <citation type="submission" date="2020-11" db="EMBL/GenBank/DDBJ databases">
        <authorList>
            <person name="Peeters C."/>
        </authorList>
    </citation>
    <scope>NUCLEOTIDE SEQUENCE [LARGE SCALE GENOMIC DNA]</scope>
    <source>
        <strain evidence="3 4">LMG 7974</strain>
    </source>
</reference>
<evidence type="ECO:0000313" key="4">
    <source>
        <dbReference type="Proteomes" id="UP000789803"/>
    </source>
</evidence>
<dbReference type="RefSeq" id="WP_229932044.1">
    <property type="nucleotide sequence ID" value="NZ_CAJHOF010000002.1"/>
</dbReference>
<feature type="compositionally biased region" description="Basic and acidic residues" evidence="1">
    <location>
        <begin position="339"/>
        <end position="371"/>
    </location>
</feature>
<evidence type="ECO:0000256" key="1">
    <source>
        <dbReference type="SAM" id="MobiDB-lite"/>
    </source>
</evidence>
<dbReference type="EMBL" id="CAJHOF010000002">
    <property type="protein sequence ID" value="CAD7287279.1"/>
    <property type="molecule type" value="Genomic_DNA"/>
</dbReference>
<evidence type="ECO:0000256" key="2">
    <source>
        <dbReference type="SAM" id="Phobius"/>
    </source>
</evidence>
<evidence type="ECO:0000313" key="3">
    <source>
        <dbReference type="EMBL" id="CAD7287279.1"/>
    </source>
</evidence>
<organism evidence="3 4">
    <name type="scientific">Campylobacter majalis</name>
    <dbReference type="NCBI Taxonomy" id="2790656"/>
    <lineage>
        <taxon>Bacteria</taxon>
        <taxon>Pseudomonadati</taxon>
        <taxon>Campylobacterota</taxon>
        <taxon>Epsilonproteobacteria</taxon>
        <taxon>Campylobacterales</taxon>
        <taxon>Campylobacteraceae</taxon>
        <taxon>Campylobacter</taxon>
    </lineage>
</organism>